<dbReference type="OrthoDB" id="1651011at2"/>
<reference evidence="2 3" key="1">
    <citation type="journal article" date="2018" name="BMC Genomics">
        <title>Whole genome sequencing and function prediction of 133 gut anaerobes isolated from chicken caecum in pure cultures.</title>
        <authorList>
            <person name="Medvecky M."/>
            <person name="Cejkova D."/>
            <person name="Polansky O."/>
            <person name="Karasova D."/>
            <person name="Kubasova T."/>
            <person name="Cizek A."/>
            <person name="Rychlik I."/>
        </authorList>
    </citation>
    <scope>NUCLEOTIDE SEQUENCE [LARGE SCALE GENOMIC DNA]</scope>
    <source>
        <strain evidence="2 3">An13</strain>
    </source>
</reference>
<evidence type="ECO:0000313" key="3">
    <source>
        <dbReference type="Proteomes" id="UP000195305"/>
    </source>
</evidence>
<comment type="caution">
    <text evidence="2">The sequence shown here is derived from an EMBL/GenBank/DDBJ whole genome shotgun (WGS) entry which is preliminary data.</text>
</comment>
<keyword evidence="3" id="KW-1185">Reference proteome</keyword>
<dbReference type="EMBL" id="NFLJ01000015">
    <property type="protein sequence ID" value="OUQ34549.1"/>
    <property type="molecule type" value="Genomic_DNA"/>
</dbReference>
<protein>
    <submittedName>
        <fullName evidence="2">Uncharacterized protein</fullName>
    </submittedName>
</protein>
<keyword evidence="1" id="KW-1133">Transmembrane helix</keyword>
<keyword evidence="1" id="KW-0812">Transmembrane</keyword>
<dbReference type="Proteomes" id="UP000195305">
    <property type="component" value="Unassembled WGS sequence"/>
</dbReference>
<evidence type="ECO:0000256" key="1">
    <source>
        <dbReference type="SAM" id="Phobius"/>
    </source>
</evidence>
<proteinExistence type="predicted"/>
<dbReference type="AlphaFoldDB" id="A0A1Y4SX92"/>
<organism evidence="2 3">
    <name type="scientific">Massilimicrobiota timonensis</name>
    <dbReference type="NCBI Taxonomy" id="1776392"/>
    <lineage>
        <taxon>Bacteria</taxon>
        <taxon>Bacillati</taxon>
        <taxon>Bacillota</taxon>
        <taxon>Erysipelotrichia</taxon>
        <taxon>Erysipelotrichales</taxon>
        <taxon>Erysipelotrichaceae</taxon>
        <taxon>Massilimicrobiota</taxon>
    </lineage>
</organism>
<sequence>MHFVICMFIACICLITAVLFTEVFPKWFKAILALLGSATAGYAIAILIRKIAMWTNAFTKPQLLPTAGICAGIMLIIVIIVVFILRKRKAKKA</sequence>
<feature type="transmembrane region" description="Helical" evidence="1">
    <location>
        <begin position="30"/>
        <end position="51"/>
    </location>
</feature>
<accession>A0A1Y4SX92</accession>
<name>A0A1Y4SX92_9FIRM</name>
<evidence type="ECO:0000313" key="2">
    <source>
        <dbReference type="EMBL" id="OUQ34549.1"/>
    </source>
</evidence>
<keyword evidence="1" id="KW-0472">Membrane</keyword>
<feature type="transmembrane region" description="Helical" evidence="1">
    <location>
        <begin position="63"/>
        <end position="85"/>
    </location>
</feature>
<gene>
    <name evidence="2" type="ORF">B5E75_06115</name>
</gene>
<dbReference type="RefSeq" id="WP_087357891.1">
    <property type="nucleotide sequence ID" value="NZ_AP031415.1"/>
</dbReference>